<feature type="region of interest" description="Disordered" evidence="1">
    <location>
        <begin position="219"/>
        <end position="248"/>
    </location>
</feature>
<evidence type="ECO:0000256" key="1">
    <source>
        <dbReference type="SAM" id="MobiDB-lite"/>
    </source>
</evidence>
<organism evidence="2 3">
    <name type="scientific">Geodia barretti</name>
    <name type="common">Barrett's horny sponge</name>
    <dbReference type="NCBI Taxonomy" id="519541"/>
    <lineage>
        <taxon>Eukaryota</taxon>
        <taxon>Metazoa</taxon>
        <taxon>Porifera</taxon>
        <taxon>Demospongiae</taxon>
        <taxon>Heteroscleromorpha</taxon>
        <taxon>Tetractinellida</taxon>
        <taxon>Astrophorina</taxon>
        <taxon>Geodiidae</taxon>
        <taxon>Geodia</taxon>
    </lineage>
</organism>
<reference evidence="2" key="1">
    <citation type="submission" date="2023-03" db="EMBL/GenBank/DDBJ databases">
        <authorList>
            <person name="Steffen K."/>
            <person name="Cardenas P."/>
        </authorList>
    </citation>
    <scope>NUCLEOTIDE SEQUENCE</scope>
</reference>
<gene>
    <name evidence="2" type="ORF">GBAR_LOCUS27775</name>
</gene>
<evidence type="ECO:0000313" key="3">
    <source>
        <dbReference type="Proteomes" id="UP001174909"/>
    </source>
</evidence>
<protein>
    <submittedName>
        <fullName evidence="2">Uncharacterized protein</fullName>
    </submittedName>
</protein>
<keyword evidence="3" id="KW-1185">Reference proteome</keyword>
<comment type="caution">
    <text evidence="2">The sequence shown here is derived from an EMBL/GenBank/DDBJ whole genome shotgun (WGS) entry which is preliminary data.</text>
</comment>
<evidence type="ECO:0000313" key="2">
    <source>
        <dbReference type="EMBL" id="CAI8050613.1"/>
    </source>
</evidence>
<sequence>MAGGGGGGGKELFSSEDSGRWRASLDSYDQVLTLLASSKKRGSSSSSLKLLDKWYQKELSVSVTSRSKPHLTHEELCQLMQWKLARGKFRPRLMEMVRQNSPEDVEKVTGSAIGALPDLERAVRLATQLRAVGPATASAILCAASHDVPFMADEAAASVVPSLGKLTYSLKQYLTYARLLQEKASRLNRGDGEMVWSAHDVELALWSNHLSTRLPQDIQSSLLGKRDTAPQPSTNSRKKAKQSADSSP</sequence>
<dbReference type="PANTHER" id="PTHR21521:SF0">
    <property type="entry name" value="AMUN, ISOFORM A"/>
    <property type="match status" value="1"/>
</dbReference>
<dbReference type="EMBL" id="CASHTH010003880">
    <property type="protein sequence ID" value="CAI8050613.1"/>
    <property type="molecule type" value="Genomic_DNA"/>
</dbReference>
<proteinExistence type="predicted"/>
<accession>A0AA35TN17</accession>
<dbReference type="AlphaFoldDB" id="A0AA35TN17"/>
<dbReference type="PANTHER" id="PTHR21521">
    <property type="entry name" value="AMUN, ISOFORM A"/>
    <property type="match status" value="1"/>
</dbReference>
<dbReference type="Proteomes" id="UP001174909">
    <property type="component" value="Unassembled WGS sequence"/>
</dbReference>
<name>A0AA35TN17_GEOBA</name>